<accession>A0A0F9L4D4</accession>
<comment type="caution">
    <text evidence="3">The sequence shown here is derived from an EMBL/GenBank/DDBJ whole genome shotgun (WGS) entry which is preliminary data.</text>
</comment>
<name>A0A0F9L4D4_9ZZZZ</name>
<evidence type="ECO:0000256" key="2">
    <source>
        <dbReference type="SAM" id="Phobius"/>
    </source>
</evidence>
<sequence length="92" mass="10402">MTPIFAKTIIVIITLCLMALIILSFHKDERGHRDKVDNLKAEVEKLRGALEWYADKKNYDAFLSTDFDGEPIKVPRINLDGGKTAQAALEQK</sequence>
<feature type="transmembrane region" description="Helical" evidence="2">
    <location>
        <begin position="6"/>
        <end position="25"/>
    </location>
</feature>
<dbReference type="AlphaFoldDB" id="A0A0F9L4D4"/>
<evidence type="ECO:0000256" key="1">
    <source>
        <dbReference type="SAM" id="Coils"/>
    </source>
</evidence>
<keyword evidence="1" id="KW-0175">Coiled coil</keyword>
<evidence type="ECO:0000313" key="3">
    <source>
        <dbReference type="EMBL" id="KKM46718.1"/>
    </source>
</evidence>
<protein>
    <submittedName>
        <fullName evidence="3">Uncharacterized protein</fullName>
    </submittedName>
</protein>
<reference evidence="3" key="1">
    <citation type="journal article" date="2015" name="Nature">
        <title>Complex archaea that bridge the gap between prokaryotes and eukaryotes.</title>
        <authorList>
            <person name="Spang A."/>
            <person name="Saw J.H."/>
            <person name="Jorgensen S.L."/>
            <person name="Zaremba-Niedzwiedzka K."/>
            <person name="Martijn J."/>
            <person name="Lind A.E."/>
            <person name="van Eijk R."/>
            <person name="Schleper C."/>
            <person name="Guy L."/>
            <person name="Ettema T.J."/>
        </authorList>
    </citation>
    <scope>NUCLEOTIDE SEQUENCE</scope>
</reference>
<gene>
    <name evidence="3" type="ORF">LCGC14_1559440</name>
</gene>
<dbReference type="EMBL" id="LAZR01012029">
    <property type="protein sequence ID" value="KKM46718.1"/>
    <property type="molecule type" value="Genomic_DNA"/>
</dbReference>
<proteinExistence type="predicted"/>
<feature type="coiled-coil region" evidence="1">
    <location>
        <begin position="29"/>
        <end position="56"/>
    </location>
</feature>
<organism evidence="3">
    <name type="scientific">marine sediment metagenome</name>
    <dbReference type="NCBI Taxonomy" id="412755"/>
    <lineage>
        <taxon>unclassified sequences</taxon>
        <taxon>metagenomes</taxon>
        <taxon>ecological metagenomes</taxon>
    </lineage>
</organism>
<keyword evidence="2" id="KW-0812">Transmembrane</keyword>
<keyword evidence="2" id="KW-0472">Membrane</keyword>
<keyword evidence="2" id="KW-1133">Transmembrane helix</keyword>